<reference evidence="2" key="1">
    <citation type="submission" date="2022-11" db="UniProtKB">
        <authorList>
            <consortium name="WormBaseParasite"/>
        </authorList>
    </citation>
    <scope>IDENTIFICATION</scope>
</reference>
<evidence type="ECO:0000313" key="2">
    <source>
        <dbReference type="WBParaSite" id="jg9996"/>
    </source>
</evidence>
<sequence>MSEVEDGEEDLANGYLSADGEVIENEDLFVTFGYLHCALLLRKNPVEKLPLLRASSKPDAYVASNVSFDYHMRIVMGSQLRVNSPAIGRDNLYMDYPLNEAAENFSLDGLQVNTDAVIWLSLRFTKSLK</sequence>
<organism evidence="1 2">
    <name type="scientific">Ditylenchus dipsaci</name>
    <dbReference type="NCBI Taxonomy" id="166011"/>
    <lineage>
        <taxon>Eukaryota</taxon>
        <taxon>Metazoa</taxon>
        <taxon>Ecdysozoa</taxon>
        <taxon>Nematoda</taxon>
        <taxon>Chromadorea</taxon>
        <taxon>Rhabditida</taxon>
        <taxon>Tylenchina</taxon>
        <taxon>Tylenchomorpha</taxon>
        <taxon>Sphaerularioidea</taxon>
        <taxon>Anguinidae</taxon>
        <taxon>Anguininae</taxon>
        <taxon>Ditylenchus</taxon>
    </lineage>
</organism>
<name>A0A915EUM4_9BILA</name>
<dbReference type="Proteomes" id="UP000887574">
    <property type="component" value="Unplaced"/>
</dbReference>
<protein>
    <submittedName>
        <fullName evidence="2">Uncharacterized protein</fullName>
    </submittedName>
</protein>
<proteinExistence type="predicted"/>
<keyword evidence="1" id="KW-1185">Reference proteome</keyword>
<dbReference type="AlphaFoldDB" id="A0A915EUM4"/>
<accession>A0A915EUM4</accession>
<dbReference type="WBParaSite" id="jg9996">
    <property type="protein sequence ID" value="jg9996"/>
    <property type="gene ID" value="jg9996"/>
</dbReference>
<evidence type="ECO:0000313" key="1">
    <source>
        <dbReference type="Proteomes" id="UP000887574"/>
    </source>
</evidence>